<accession>A0ABN9TUE7</accession>
<keyword evidence="2" id="KW-1185">Reference proteome</keyword>
<gene>
    <name evidence="1" type="ORF">PCOR1329_LOCUS42439</name>
</gene>
<organism evidence="1 2">
    <name type="scientific">Prorocentrum cordatum</name>
    <dbReference type="NCBI Taxonomy" id="2364126"/>
    <lineage>
        <taxon>Eukaryota</taxon>
        <taxon>Sar</taxon>
        <taxon>Alveolata</taxon>
        <taxon>Dinophyceae</taxon>
        <taxon>Prorocentrales</taxon>
        <taxon>Prorocentraceae</taxon>
        <taxon>Prorocentrum</taxon>
    </lineage>
</organism>
<evidence type="ECO:0000313" key="2">
    <source>
        <dbReference type="Proteomes" id="UP001189429"/>
    </source>
</evidence>
<reference evidence="1" key="1">
    <citation type="submission" date="2023-10" db="EMBL/GenBank/DDBJ databases">
        <authorList>
            <person name="Chen Y."/>
            <person name="Shah S."/>
            <person name="Dougan E. K."/>
            <person name="Thang M."/>
            <person name="Chan C."/>
        </authorList>
    </citation>
    <scope>NUCLEOTIDE SEQUENCE [LARGE SCALE GENOMIC DNA]</scope>
</reference>
<comment type="caution">
    <text evidence="1">The sequence shown here is derived from an EMBL/GenBank/DDBJ whole genome shotgun (WGS) entry which is preliminary data.</text>
</comment>
<protein>
    <submittedName>
        <fullName evidence="1">Uncharacterized protein</fullName>
    </submittedName>
</protein>
<sequence length="322" mass="36279">MLRDIVSKFPDGAHPLESKDLDRQIKQYVERMWEELHKDASSAAILMDGFQQDEKDLMEAMRAHSEVLSREHFLSDRLEREEARTESALELLEKYERKLDAVCGRDTMATVLSCTLEKFFEEHTESQRLRREEQEKHVSLARAAADRRSQLDSHLAAEEVQFSATNDAAKKSAVATETALTEAIDLIQQGFQQIRDSIAADLAVRSELARAKSRIEAARAKVAEYSPTLARSEDIHGRIAAQCGEAFDLQLAFAEWLRTAYQGMNRKTQLTMDELRSNLPDDSEFRQVSAGRPCHRGGTQAAVWTAPVSPDDHRAAHTAARG</sequence>
<dbReference type="Proteomes" id="UP001189429">
    <property type="component" value="Unassembled WGS sequence"/>
</dbReference>
<name>A0ABN9TUE7_9DINO</name>
<dbReference type="EMBL" id="CAUYUJ010015097">
    <property type="protein sequence ID" value="CAK0849848.1"/>
    <property type="molecule type" value="Genomic_DNA"/>
</dbReference>
<proteinExistence type="predicted"/>
<evidence type="ECO:0000313" key="1">
    <source>
        <dbReference type="EMBL" id="CAK0849848.1"/>
    </source>
</evidence>